<evidence type="ECO:0000256" key="1">
    <source>
        <dbReference type="ARBA" id="ARBA00005058"/>
    </source>
</evidence>
<evidence type="ECO:0000256" key="3">
    <source>
        <dbReference type="ARBA" id="ARBA00011886"/>
    </source>
</evidence>
<keyword evidence="4 8" id="KW-0328">Glycosyltransferase</keyword>
<evidence type="ECO:0000256" key="5">
    <source>
        <dbReference type="ARBA" id="ARBA00022679"/>
    </source>
</evidence>
<reference evidence="8" key="1">
    <citation type="submission" date="2018-06" db="EMBL/GenBank/DDBJ databases">
        <authorList>
            <person name="Zhirakovskaya E."/>
        </authorList>
    </citation>
    <scope>NUCLEOTIDE SEQUENCE</scope>
</reference>
<name>A0A3B0T921_9ZZZZ</name>
<dbReference type="GO" id="GO:0009116">
    <property type="term" value="P:nucleoside metabolic process"/>
    <property type="evidence" value="ECO:0007669"/>
    <property type="project" value="InterPro"/>
</dbReference>
<organism evidence="8">
    <name type="scientific">hydrothermal vent metagenome</name>
    <dbReference type="NCBI Taxonomy" id="652676"/>
    <lineage>
        <taxon>unclassified sequences</taxon>
        <taxon>metagenomes</taxon>
        <taxon>ecological metagenomes</taxon>
    </lineage>
</organism>
<dbReference type="GO" id="GO:0005737">
    <property type="term" value="C:cytoplasm"/>
    <property type="evidence" value="ECO:0007669"/>
    <property type="project" value="TreeGrafter"/>
</dbReference>
<dbReference type="EMBL" id="UOEK01000475">
    <property type="protein sequence ID" value="VAW08609.1"/>
    <property type="molecule type" value="Genomic_DNA"/>
</dbReference>
<gene>
    <name evidence="8" type="ORF">MNBD_ACTINO02-16</name>
</gene>
<protein>
    <recommendedName>
        <fullName evidence="3">purine-nucleoside phosphorylase</fullName>
        <ecNumber evidence="3">2.4.2.1</ecNumber>
    </recommendedName>
    <alternativeName>
        <fullName evidence="6">Inosine-guanosine phosphorylase</fullName>
    </alternativeName>
</protein>
<keyword evidence="5 8" id="KW-0808">Transferase</keyword>
<evidence type="ECO:0000259" key="7">
    <source>
        <dbReference type="Pfam" id="PF01048"/>
    </source>
</evidence>
<dbReference type="NCBIfam" id="NF006054">
    <property type="entry name" value="PRK08202.1"/>
    <property type="match status" value="1"/>
</dbReference>
<proteinExistence type="inferred from homology"/>
<dbReference type="SUPFAM" id="SSF53167">
    <property type="entry name" value="Purine and uridine phosphorylases"/>
    <property type="match status" value="1"/>
</dbReference>
<evidence type="ECO:0000256" key="6">
    <source>
        <dbReference type="ARBA" id="ARBA00031036"/>
    </source>
</evidence>
<dbReference type="InterPro" id="IPR011268">
    <property type="entry name" value="Purine_phosphorylase"/>
</dbReference>
<dbReference type="EC" id="2.4.2.1" evidence="3"/>
<dbReference type="InterPro" id="IPR000845">
    <property type="entry name" value="Nucleoside_phosphorylase_d"/>
</dbReference>
<comment type="similarity">
    <text evidence="2">Belongs to the PNP/MTAP phosphorylase family.</text>
</comment>
<evidence type="ECO:0000256" key="2">
    <source>
        <dbReference type="ARBA" id="ARBA00006751"/>
    </source>
</evidence>
<dbReference type="PIRSF" id="PIRSF000477">
    <property type="entry name" value="PurNPase"/>
    <property type="match status" value="1"/>
</dbReference>
<comment type="pathway">
    <text evidence="1">Purine metabolism; purine nucleoside salvage.</text>
</comment>
<dbReference type="AlphaFoldDB" id="A0A3B0T921"/>
<dbReference type="PANTHER" id="PTHR11904:SF9">
    <property type="entry name" value="PURINE NUCLEOSIDE PHOSPHORYLASE-RELATED"/>
    <property type="match status" value="1"/>
</dbReference>
<dbReference type="PANTHER" id="PTHR11904">
    <property type="entry name" value="METHYLTHIOADENOSINE/PURINE NUCLEOSIDE PHOSPHORYLASE"/>
    <property type="match status" value="1"/>
</dbReference>
<sequence>MTYNALQQAAAAIAYRTGRQSHDAAIVLGSGLSSFGASLNDAQAIPFSEIPGFPIPKVAGHGGTLYSAPVGDKTILILSGRVHLYEGWQLSDVVFGVRAAALTGAKTVLLTNASGGCGEGLEPGDLVVVTDHINFTGRNPLTGANDDRLGPRFPDMSTLYDSSLRSKIGQAMQEHGVTYKEGVYGWFLGPSYETPAEVQMARTLGTDLVGMSTVPEAIALRHMGVRVGAISLVTNLAAGISKQPLSHADVTETAAHAKETFTAVLTSLLPALVE</sequence>
<dbReference type="UniPathway" id="UPA00606"/>
<evidence type="ECO:0000313" key="8">
    <source>
        <dbReference type="EMBL" id="VAW08609.1"/>
    </source>
</evidence>
<dbReference type="GO" id="GO:0004731">
    <property type="term" value="F:purine-nucleoside phosphorylase activity"/>
    <property type="evidence" value="ECO:0007669"/>
    <property type="project" value="UniProtKB-EC"/>
</dbReference>
<accession>A0A3B0T921</accession>
<evidence type="ECO:0000256" key="4">
    <source>
        <dbReference type="ARBA" id="ARBA00022676"/>
    </source>
</evidence>
<dbReference type="NCBIfam" id="TIGR01697">
    <property type="entry name" value="PNPH-PUNA-XAPA"/>
    <property type="match status" value="1"/>
</dbReference>
<dbReference type="InterPro" id="IPR035994">
    <property type="entry name" value="Nucleoside_phosphorylase_sf"/>
</dbReference>
<feature type="domain" description="Nucleoside phosphorylase" evidence="7">
    <location>
        <begin position="25"/>
        <end position="269"/>
    </location>
</feature>
<dbReference type="Gene3D" id="3.40.50.1580">
    <property type="entry name" value="Nucleoside phosphorylase domain"/>
    <property type="match status" value="1"/>
</dbReference>
<dbReference type="Pfam" id="PF01048">
    <property type="entry name" value="PNP_UDP_1"/>
    <property type="match status" value="1"/>
</dbReference>
<dbReference type="CDD" id="cd09009">
    <property type="entry name" value="PNP-EcPNPII_like"/>
    <property type="match status" value="1"/>
</dbReference>